<evidence type="ECO:0000313" key="2">
    <source>
        <dbReference type="Proteomes" id="UP000245212"/>
    </source>
</evidence>
<reference evidence="2" key="1">
    <citation type="submission" date="2018-05" db="EMBL/GenBank/DDBJ databases">
        <authorList>
            <person name="Li Y."/>
        </authorList>
    </citation>
    <scope>NUCLEOTIDE SEQUENCE [LARGE SCALE GENOMIC DNA]</scope>
    <source>
        <strain evidence="2">3d-2-2</strain>
    </source>
</reference>
<accession>A0A2V1K4U8</accession>
<evidence type="ECO:0008006" key="3">
    <source>
        <dbReference type="Google" id="ProtNLM"/>
    </source>
</evidence>
<proteinExistence type="predicted"/>
<dbReference type="EMBL" id="QETA01000001">
    <property type="protein sequence ID" value="PWF25590.1"/>
    <property type="molecule type" value="Genomic_DNA"/>
</dbReference>
<gene>
    <name evidence="1" type="ORF">DD235_03195</name>
</gene>
<dbReference type="Proteomes" id="UP000245212">
    <property type="component" value="Unassembled WGS sequence"/>
</dbReference>
<sequence>MISTLLVLTACASPADIAVGTAQADVYARFGLPTHTCPLPDGGQRQIWSQQPNGQYAWALETNASGTVQSNEPVLTDASFQRLAKGRWAPEQVVCAFGPPAEISEVGLPSVRQTVWSYRYRQDHVWNSLMYVYFGNGDTVTRFHPGPDPRYEVKDGSWLR</sequence>
<protein>
    <recommendedName>
        <fullName evidence="3">Lipoprotein SmpA/OmlA domain-containing protein</fullName>
    </recommendedName>
</protein>
<keyword evidence="2" id="KW-1185">Reference proteome</keyword>
<organism evidence="1 2">
    <name type="scientific">Corticimicrobacter populi</name>
    <dbReference type="NCBI Taxonomy" id="2175229"/>
    <lineage>
        <taxon>Bacteria</taxon>
        <taxon>Pseudomonadati</taxon>
        <taxon>Pseudomonadota</taxon>
        <taxon>Betaproteobacteria</taxon>
        <taxon>Burkholderiales</taxon>
        <taxon>Alcaligenaceae</taxon>
        <taxon>Corticimicrobacter</taxon>
    </lineage>
</organism>
<dbReference type="AlphaFoldDB" id="A0A2V1K4U8"/>
<comment type="caution">
    <text evidence="1">The sequence shown here is derived from an EMBL/GenBank/DDBJ whole genome shotgun (WGS) entry which is preliminary data.</text>
</comment>
<name>A0A2V1K4U8_9BURK</name>
<evidence type="ECO:0000313" key="1">
    <source>
        <dbReference type="EMBL" id="PWF25590.1"/>
    </source>
</evidence>